<comment type="caution">
    <text evidence="2">The sequence shown here is derived from an EMBL/GenBank/DDBJ whole genome shotgun (WGS) entry which is preliminary data.</text>
</comment>
<sequence length="124" mass="13556">MEPKRINLPELGLPVGPYVHAVLHQSTLYTSGFTAYGTDAQSGSVSEQARAIFTQLLTIAESQNTSIEKLVKVTLFVTDLERISELRDCLMDLYAGAVPASSLVKVDQLFSPELLIEIEAIFAL</sequence>
<dbReference type="Pfam" id="PF01042">
    <property type="entry name" value="Ribonuc_L-PSP"/>
    <property type="match status" value="1"/>
</dbReference>
<keyword evidence="3" id="KW-1185">Reference proteome</keyword>
<dbReference type="PANTHER" id="PTHR11803">
    <property type="entry name" value="2-IMINOBUTANOATE/2-IMINOPROPANOATE DEAMINASE RIDA"/>
    <property type="match status" value="1"/>
</dbReference>
<comment type="similarity">
    <text evidence="1">Belongs to the RutC family.</text>
</comment>
<protein>
    <submittedName>
        <fullName evidence="2">RidA family protein</fullName>
    </submittedName>
</protein>
<dbReference type="CDD" id="cd00448">
    <property type="entry name" value="YjgF_YER057c_UK114_family"/>
    <property type="match status" value="1"/>
</dbReference>
<proteinExistence type="inferred from homology"/>
<organism evidence="2 3">
    <name type="scientific">Kiloniella laminariae</name>
    <dbReference type="NCBI Taxonomy" id="454162"/>
    <lineage>
        <taxon>Bacteria</taxon>
        <taxon>Pseudomonadati</taxon>
        <taxon>Pseudomonadota</taxon>
        <taxon>Alphaproteobacteria</taxon>
        <taxon>Rhodospirillales</taxon>
        <taxon>Kiloniellaceae</taxon>
        <taxon>Kiloniella</taxon>
    </lineage>
</organism>
<evidence type="ECO:0000313" key="3">
    <source>
        <dbReference type="Proteomes" id="UP001069802"/>
    </source>
</evidence>
<dbReference type="SUPFAM" id="SSF55298">
    <property type="entry name" value="YjgF-like"/>
    <property type="match status" value="1"/>
</dbReference>
<dbReference type="EMBL" id="JAPWGY010000003">
    <property type="protein sequence ID" value="MCZ4281448.1"/>
    <property type="molecule type" value="Genomic_DNA"/>
</dbReference>
<accession>A0ABT4LK14</accession>
<gene>
    <name evidence="2" type="ORF">O4H49_11710</name>
</gene>
<dbReference type="InterPro" id="IPR035959">
    <property type="entry name" value="RutC-like_sf"/>
</dbReference>
<dbReference type="PANTHER" id="PTHR11803:SF58">
    <property type="entry name" value="PROTEIN HMF1-RELATED"/>
    <property type="match status" value="1"/>
</dbReference>
<dbReference type="Proteomes" id="UP001069802">
    <property type="component" value="Unassembled WGS sequence"/>
</dbReference>
<dbReference type="Gene3D" id="3.30.1330.40">
    <property type="entry name" value="RutC-like"/>
    <property type="match status" value="1"/>
</dbReference>
<reference evidence="2" key="1">
    <citation type="submission" date="2022-12" db="EMBL/GenBank/DDBJ databases">
        <title>Bacterial isolates from different developmental stages of Nematostella vectensis.</title>
        <authorList>
            <person name="Fraune S."/>
        </authorList>
    </citation>
    <scope>NUCLEOTIDE SEQUENCE</scope>
    <source>
        <strain evidence="2">G21630-S1</strain>
    </source>
</reference>
<dbReference type="InterPro" id="IPR006175">
    <property type="entry name" value="YjgF/YER057c/UK114"/>
</dbReference>
<evidence type="ECO:0000313" key="2">
    <source>
        <dbReference type="EMBL" id="MCZ4281448.1"/>
    </source>
</evidence>
<dbReference type="RefSeq" id="WP_269423598.1">
    <property type="nucleotide sequence ID" value="NZ_JAPWGY010000003.1"/>
</dbReference>
<name>A0ABT4LK14_9PROT</name>
<evidence type="ECO:0000256" key="1">
    <source>
        <dbReference type="ARBA" id="ARBA00010552"/>
    </source>
</evidence>